<reference evidence="2 3" key="1">
    <citation type="journal article" date="2018" name="Nat. Ecol. Evol.">
        <title>Genomic signatures of mitonuclear coevolution across populations of Tigriopus californicus.</title>
        <authorList>
            <person name="Barreto F.S."/>
            <person name="Watson E.T."/>
            <person name="Lima T.G."/>
            <person name="Willett C.S."/>
            <person name="Edmands S."/>
            <person name="Li W."/>
            <person name="Burton R.S."/>
        </authorList>
    </citation>
    <scope>NUCLEOTIDE SEQUENCE [LARGE SCALE GENOMIC DNA]</scope>
    <source>
        <strain evidence="2 3">San Diego</strain>
    </source>
</reference>
<keyword evidence="1" id="KW-0732">Signal</keyword>
<sequence>MHTLLFVLVLGSGICFTWAWDHQDIPPLTCYRKHYSCQYNGRPNFITAAGTSCPKRCALIKRKTYKHFTYNAITHQCYCHNGCTPKYNGHGVMYVGLVSMERDSRDFLCGEDKQNQWYRRIHLAARIPSPGPGCKYRFGVTCNSRDFKYSRSIGKDLTLEYCKGTCLSHPKPRYSEYDERTGYCYCFPSCENAKRGSIFNNLGVLYDDINNVCTIP</sequence>
<name>A0A553PTF7_TIGCA</name>
<protein>
    <recommendedName>
        <fullName evidence="4">WSC domain-containing protein</fullName>
    </recommendedName>
</protein>
<evidence type="ECO:0000313" key="3">
    <source>
        <dbReference type="Proteomes" id="UP000318571"/>
    </source>
</evidence>
<feature type="chain" id="PRO_5021815022" description="WSC domain-containing protein" evidence="1">
    <location>
        <begin position="20"/>
        <end position="216"/>
    </location>
</feature>
<comment type="caution">
    <text evidence="2">The sequence shown here is derived from an EMBL/GenBank/DDBJ whole genome shotgun (WGS) entry which is preliminary data.</text>
</comment>
<evidence type="ECO:0000313" key="2">
    <source>
        <dbReference type="EMBL" id="TRY80957.1"/>
    </source>
</evidence>
<gene>
    <name evidence="2" type="ORF">TCAL_09565</name>
</gene>
<dbReference type="AlphaFoldDB" id="A0A553PTF7"/>
<organism evidence="2 3">
    <name type="scientific">Tigriopus californicus</name>
    <name type="common">Marine copepod</name>
    <dbReference type="NCBI Taxonomy" id="6832"/>
    <lineage>
        <taxon>Eukaryota</taxon>
        <taxon>Metazoa</taxon>
        <taxon>Ecdysozoa</taxon>
        <taxon>Arthropoda</taxon>
        <taxon>Crustacea</taxon>
        <taxon>Multicrustacea</taxon>
        <taxon>Hexanauplia</taxon>
        <taxon>Copepoda</taxon>
        <taxon>Harpacticoida</taxon>
        <taxon>Harpacticidae</taxon>
        <taxon>Tigriopus</taxon>
    </lineage>
</organism>
<proteinExistence type="predicted"/>
<feature type="signal peptide" evidence="1">
    <location>
        <begin position="1"/>
        <end position="19"/>
    </location>
</feature>
<dbReference type="Proteomes" id="UP000318571">
    <property type="component" value="Chromosome 12"/>
</dbReference>
<evidence type="ECO:0000256" key="1">
    <source>
        <dbReference type="SAM" id="SignalP"/>
    </source>
</evidence>
<dbReference type="EMBL" id="VCGU01000001">
    <property type="protein sequence ID" value="TRY80957.1"/>
    <property type="molecule type" value="Genomic_DNA"/>
</dbReference>
<evidence type="ECO:0008006" key="4">
    <source>
        <dbReference type="Google" id="ProtNLM"/>
    </source>
</evidence>
<accession>A0A553PTF7</accession>
<keyword evidence="3" id="KW-1185">Reference proteome</keyword>